<evidence type="ECO:0000256" key="7">
    <source>
        <dbReference type="ARBA" id="ARBA00023224"/>
    </source>
</evidence>
<keyword evidence="4 8" id="KW-0297">G-protein coupled receptor</keyword>
<dbReference type="Pfam" id="PF00001">
    <property type="entry name" value="7tm_1"/>
    <property type="match status" value="1"/>
</dbReference>
<organism evidence="12">
    <name type="scientific">Clytia hemisphaerica</name>
    <dbReference type="NCBI Taxonomy" id="252671"/>
    <lineage>
        <taxon>Eukaryota</taxon>
        <taxon>Metazoa</taxon>
        <taxon>Cnidaria</taxon>
        <taxon>Hydrozoa</taxon>
        <taxon>Hydroidolina</taxon>
        <taxon>Leptothecata</taxon>
        <taxon>Obeliida</taxon>
        <taxon>Clytiidae</taxon>
        <taxon>Clytia</taxon>
    </lineage>
</organism>
<comment type="subcellular location">
    <subcellularLocation>
        <location evidence="1">Membrane</location>
        <topology evidence="1">Multi-pass membrane protein</topology>
    </subcellularLocation>
</comment>
<evidence type="ECO:0000259" key="11">
    <source>
        <dbReference type="PROSITE" id="PS50262"/>
    </source>
</evidence>
<keyword evidence="2 8" id="KW-0812">Transmembrane</keyword>
<dbReference type="GO" id="GO:0005886">
    <property type="term" value="C:plasma membrane"/>
    <property type="evidence" value="ECO:0007669"/>
    <property type="project" value="TreeGrafter"/>
</dbReference>
<evidence type="ECO:0000256" key="2">
    <source>
        <dbReference type="ARBA" id="ARBA00022692"/>
    </source>
</evidence>
<comment type="similarity">
    <text evidence="8">Belongs to the G-protein coupled receptor 1 family.</text>
</comment>
<proteinExistence type="evidence at transcript level"/>
<dbReference type="PROSITE" id="PS50262">
    <property type="entry name" value="G_PROTEIN_RECEP_F1_2"/>
    <property type="match status" value="1"/>
</dbReference>
<keyword evidence="6 8" id="KW-0675">Receptor</keyword>
<feature type="transmembrane region" description="Helical" evidence="10">
    <location>
        <begin position="213"/>
        <end position="233"/>
    </location>
</feature>
<feature type="transmembrane region" description="Helical" evidence="10">
    <location>
        <begin position="85"/>
        <end position="107"/>
    </location>
</feature>
<dbReference type="PANTHER" id="PTHR45695:SF9">
    <property type="entry name" value="LEUCOKININ RECEPTOR"/>
    <property type="match status" value="1"/>
</dbReference>
<dbReference type="EMBL" id="GBGP01000280">
    <property type="protein sequence ID" value="JAC84916.1"/>
    <property type="molecule type" value="mRNA"/>
</dbReference>
<evidence type="ECO:0000256" key="10">
    <source>
        <dbReference type="SAM" id="Phobius"/>
    </source>
</evidence>
<evidence type="ECO:0000256" key="5">
    <source>
        <dbReference type="ARBA" id="ARBA00023136"/>
    </source>
</evidence>
<dbReference type="PRINTS" id="PR00237">
    <property type="entry name" value="GPCRRHODOPSN"/>
</dbReference>
<dbReference type="Gene3D" id="1.20.1070.10">
    <property type="entry name" value="Rhodopsin 7-helix transmembrane proteins"/>
    <property type="match status" value="1"/>
</dbReference>
<dbReference type="PROSITE" id="PS00237">
    <property type="entry name" value="G_PROTEIN_RECEP_F1_1"/>
    <property type="match status" value="1"/>
</dbReference>
<feature type="transmembrane region" description="Helical" evidence="10">
    <location>
        <begin position="264"/>
        <end position="281"/>
    </location>
</feature>
<evidence type="ECO:0000256" key="4">
    <source>
        <dbReference type="ARBA" id="ARBA00023040"/>
    </source>
</evidence>
<evidence type="ECO:0000256" key="6">
    <source>
        <dbReference type="ARBA" id="ARBA00023170"/>
    </source>
</evidence>
<evidence type="ECO:0000256" key="1">
    <source>
        <dbReference type="ARBA" id="ARBA00004141"/>
    </source>
</evidence>
<feature type="transmembrane region" description="Helical" evidence="10">
    <location>
        <begin position="50"/>
        <end position="73"/>
    </location>
</feature>
<dbReference type="InterPro" id="IPR017452">
    <property type="entry name" value="GPCR_Rhodpsn_7TM"/>
</dbReference>
<evidence type="ECO:0000313" key="12">
    <source>
        <dbReference type="EMBL" id="JAC84916.1"/>
    </source>
</evidence>
<protein>
    <submittedName>
        <fullName evidence="12">7 transmembrane protein</fullName>
    </submittedName>
</protein>
<feature type="domain" description="G-protein coupled receptors family 1 profile" evidence="11">
    <location>
        <begin position="62"/>
        <end position="327"/>
    </location>
</feature>
<evidence type="ECO:0000256" key="3">
    <source>
        <dbReference type="ARBA" id="ARBA00022989"/>
    </source>
</evidence>
<keyword evidence="7 8" id="KW-0807">Transducer</keyword>
<name>A0A069DMS9_9CNID</name>
<dbReference type="InterPro" id="IPR000276">
    <property type="entry name" value="GPCR_Rhodpsn"/>
</dbReference>
<reference evidence="12" key="1">
    <citation type="journal article" date="2014" name="PLoS Genet.">
        <title>Differential Responses to Wnt and PCP Disruption Predict Expression and Developmental Function of Conserved and Novel Genes in a Cnidarian.</title>
        <authorList>
            <person name="Lapebie P."/>
            <person name="Ruggiero A."/>
            <person name="Barreau C."/>
            <person name="Chevalier S."/>
            <person name="Chang P."/>
            <person name="Dru P."/>
            <person name="Houliston E."/>
            <person name="Momose T."/>
        </authorList>
    </citation>
    <scope>NUCLEOTIDE SEQUENCE</scope>
</reference>
<sequence>MTNNTTYYFATTSFQALFNTTFNKTFNTTRKPPVRMGPCVLRYPDYIQLFVYTLVMILGIFGNASICYCFGLFHKTARKTVSEVLILYLAVVDFCASIFTPFVFIYWIASCYGQWHFGTLGCKILPFLGRVFINISVGIICILALDRYRAICSPFQGQFKKKYIHISVALAVVLAVLCETYYLDALTHHVKPLPYGSVGCLVTPSNRLKYIKITTSILLARDVFFVLIFTYTTTRIILCLRKRNTYCPTDPEHMSNSRRETEHVIRVIIVMQIMFICLVLPRDLLHIIFSLSWIDGDGIPYSKAMVRWNDALKVIQTANCCANVFIYAKMHGRFRKTIKSLIKHSVSCVPTNRSKEHRLSHKEIIKNAGITNFNNNSKPYERKLLKPKTLIIYSDENSSNNSFATGETTIYEMESPALSRIPTVSKNPNKSDFLMRKSRHS</sequence>
<dbReference type="GO" id="GO:0004930">
    <property type="term" value="F:G protein-coupled receptor activity"/>
    <property type="evidence" value="ECO:0007669"/>
    <property type="project" value="UniProtKB-KW"/>
</dbReference>
<evidence type="ECO:0000256" key="9">
    <source>
        <dbReference type="SAM" id="MobiDB-lite"/>
    </source>
</evidence>
<feature type="transmembrane region" description="Helical" evidence="10">
    <location>
        <begin position="166"/>
        <end position="183"/>
    </location>
</feature>
<keyword evidence="5 10" id="KW-0472">Membrane</keyword>
<dbReference type="PANTHER" id="PTHR45695">
    <property type="entry name" value="LEUCOKININ RECEPTOR-RELATED"/>
    <property type="match status" value="1"/>
</dbReference>
<dbReference type="SUPFAM" id="SSF81321">
    <property type="entry name" value="Family A G protein-coupled receptor-like"/>
    <property type="match status" value="1"/>
</dbReference>
<dbReference type="CDD" id="cd00637">
    <property type="entry name" value="7tm_classA_rhodopsin-like"/>
    <property type="match status" value="1"/>
</dbReference>
<dbReference type="AlphaFoldDB" id="A0A069DMS9"/>
<feature type="region of interest" description="Disordered" evidence="9">
    <location>
        <begin position="421"/>
        <end position="441"/>
    </location>
</feature>
<keyword evidence="3 10" id="KW-1133">Transmembrane helix</keyword>
<evidence type="ECO:0000256" key="8">
    <source>
        <dbReference type="RuleBase" id="RU000688"/>
    </source>
</evidence>
<accession>A0A069DMS9</accession>
<feature type="transmembrane region" description="Helical" evidence="10">
    <location>
        <begin position="127"/>
        <end position="145"/>
    </location>
</feature>